<comment type="caution">
    <text evidence="1">The sequence shown here is derived from an EMBL/GenBank/DDBJ whole genome shotgun (WGS) entry which is preliminary data.</text>
</comment>
<gene>
    <name evidence="1" type="ORF">K488DRAFT_76272</name>
</gene>
<reference evidence="1" key="1">
    <citation type="submission" date="2021-02" db="EMBL/GenBank/DDBJ databases">
        <authorList>
            <consortium name="DOE Joint Genome Institute"/>
            <person name="Ahrendt S."/>
            <person name="Looney B.P."/>
            <person name="Miyauchi S."/>
            <person name="Morin E."/>
            <person name="Drula E."/>
            <person name="Courty P.E."/>
            <person name="Chicoki N."/>
            <person name="Fauchery L."/>
            <person name="Kohler A."/>
            <person name="Kuo A."/>
            <person name="Labutti K."/>
            <person name="Pangilinan J."/>
            <person name="Lipzen A."/>
            <person name="Riley R."/>
            <person name="Andreopoulos W."/>
            <person name="He G."/>
            <person name="Johnson J."/>
            <person name="Barry K.W."/>
            <person name="Grigoriev I.V."/>
            <person name="Nagy L."/>
            <person name="Hibbett D."/>
            <person name="Henrissat B."/>
            <person name="Matheny P.B."/>
            <person name="Labbe J."/>
            <person name="Martin F."/>
        </authorList>
    </citation>
    <scope>NUCLEOTIDE SEQUENCE</scope>
    <source>
        <strain evidence="1">EC-137</strain>
    </source>
</reference>
<sequence>MYRSLLCSTRLFITALDAIDSGANKSAVVSCNKLLKKYPKSDLLKALKALALVRQQKVEEPIALCDEVLASKPTDESTLNAMMLTLRQLGRHNDTVIMFEDALKRQPQNEELALQTFYAYVRTGNWKSGQLLATKMSKQFAHNDNYPFWAAMCAVLQANDFSTPPAIREVLYKLAHRIIASAWKTLDGSAERLHLYLTVLRELKSHDEAMALLKSEQGRVICSRSLTCDEIRRDIVKASGAVQEEGEAAKARILEQGDRNWLEFLSVLDAHCPTSGEKPLPESVGQAREFFVKVAEKDGKKDRSGLLAQLELEKRARAHGIIDDSSRLLALLKCYLETFGDKAVCYEDLLPYVALDSEDLAQWTRHLQMLPPQTDSVQNIQRSINVHKLLRFNLAQSELAPNAEDARAMALIKQYFEALPLGSELPKTELQPADDLVILAAQIFVNAYHISQEDSYLHRAVIVLEYGLLKSAQSYKIRLLLIRIYRLLCAPQLALEHYRQLGIKQVQHDTMSHYVLSRASMFSLAASGDLTYVSECLEASQVYLSNSQEVKAGRYERHSTTTNTRKTADFIVRAFQGEKYSQIANFTEFEDRLDNSLARDLVKMEHVRMRITHEPINADLIDMEAIELKFIFDRAHHDNRDMQVIPNYQPASQGSFYAQTTILEKDPGHGWLNAFLKVYIKAFKLASDLDTTVEEKLLIGDRPKPSTTADSGASLVERLSELKQEELDELTPDELAFVRYATDLSNWLAPYHDFSRPPPAVVLAEANKQSELRAKGINPPASEAGVTNGAVKKEEDPPAIQEAPVSLIAFFDRMQDRFRQLVSSTAGLYELLHVATLAQEALILFTIETLRFKNASLVKMHKFGALVQSFKGIRARGLDVASEIGKELVKLGEAQCTAVKRAEIVDACKDLRMHSQLTHEYILDIAKKITDSRKKVLDGVGKGVKRIVQTHTS</sequence>
<dbReference type="Proteomes" id="UP000814128">
    <property type="component" value="Unassembled WGS sequence"/>
</dbReference>
<keyword evidence="2" id="KW-1185">Reference proteome</keyword>
<evidence type="ECO:0000313" key="1">
    <source>
        <dbReference type="EMBL" id="KAI0035924.1"/>
    </source>
</evidence>
<evidence type="ECO:0000313" key="2">
    <source>
        <dbReference type="Proteomes" id="UP000814128"/>
    </source>
</evidence>
<organism evidence="1 2">
    <name type="scientific">Vararia minispora EC-137</name>
    <dbReference type="NCBI Taxonomy" id="1314806"/>
    <lineage>
        <taxon>Eukaryota</taxon>
        <taxon>Fungi</taxon>
        <taxon>Dikarya</taxon>
        <taxon>Basidiomycota</taxon>
        <taxon>Agaricomycotina</taxon>
        <taxon>Agaricomycetes</taxon>
        <taxon>Russulales</taxon>
        <taxon>Lachnocladiaceae</taxon>
        <taxon>Vararia</taxon>
    </lineage>
</organism>
<protein>
    <submittedName>
        <fullName evidence="1">N-acetyltransferase B complex non catalytic subunit-domain-containing protein</fullName>
    </submittedName>
</protein>
<proteinExistence type="predicted"/>
<reference evidence="1" key="2">
    <citation type="journal article" date="2022" name="New Phytol.">
        <title>Evolutionary transition to the ectomycorrhizal habit in the genomes of a hyperdiverse lineage of mushroom-forming fungi.</title>
        <authorList>
            <person name="Looney B."/>
            <person name="Miyauchi S."/>
            <person name="Morin E."/>
            <person name="Drula E."/>
            <person name="Courty P.E."/>
            <person name="Kohler A."/>
            <person name="Kuo A."/>
            <person name="LaButti K."/>
            <person name="Pangilinan J."/>
            <person name="Lipzen A."/>
            <person name="Riley R."/>
            <person name="Andreopoulos W."/>
            <person name="He G."/>
            <person name="Johnson J."/>
            <person name="Nolan M."/>
            <person name="Tritt A."/>
            <person name="Barry K.W."/>
            <person name="Grigoriev I.V."/>
            <person name="Nagy L.G."/>
            <person name="Hibbett D."/>
            <person name="Henrissat B."/>
            <person name="Matheny P.B."/>
            <person name="Labbe J."/>
            <person name="Martin F.M."/>
        </authorList>
    </citation>
    <scope>NUCLEOTIDE SEQUENCE</scope>
    <source>
        <strain evidence="1">EC-137</strain>
    </source>
</reference>
<name>A0ACB8QVS3_9AGAM</name>
<accession>A0ACB8QVS3</accession>
<dbReference type="EMBL" id="MU273477">
    <property type="protein sequence ID" value="KAI0035924.1"/>
    <property type="molecule type" value="Genomic_DNA"/>
</dbReference>